<dbReference type="InterPro" id="IPR037185">
    <property type="entry name" value="EmrE-like"/>
</dbReference>
<reference evidence="7 8" key="1">
    <citation type="journal article" date="2025" name="Microbiol. Resour. Announc.">
        <title>Draft genome sequences for Neonectria magnoliae and Neonectria punicea, canker pathogens of Liriodendron tulipifera and Acer saccharum in West Virginia.</title>
        <authorList>
            <person name="Petronek H.M."/>
            <person name="Kasson M.T."/>
            <person name="Metheny A.M."/>
            <person name="Stauder C.M."/>
            <person name="Lovett B."/>
            <person name="Lynch S.C."/>
            <person name="Garnas J.R."/>
            <person name="Kasson L.R."/>
            <person name="Stajich J.E."/>
        </authorList>
    </citation>
    <scope>NUCLEOTIDE SEQUENCE [LARGE SCALE GENOMIC DNA]</scope>
    <source>
        <strain evidence="7 8">NRRL 64651</strain>
    </source>
</reference>
<keyword evidence="8" id="KW-1185">Reference proteome</keyword>
<evidence type="ECO:0000256" key="1">
    <source>
        <dbReference type="ARBA" id="ARBA00004141"/>
    </source>
</evidence>
<evidence type="ECO:0000256" key="2">
    <source>
        <dbReference type="ARBA" id="ARBA00022692"/>
    </source>
</evidence>
<feature type="transmembrane region" description="Helical" evidence="6">
    <location>
        <begin position="229"/>
        <end position="248"/>
    </location>
</feature>
<feature type="transmembrane region" description="Helical" evidence="6">
    <location>
        <begin position="191"/>
        <end position="217"/>
    </location>
</feature>
<evidence type="ECO:0000256" key="4">
    <source>
        <dbReference type="ARBA" id="ARBA00023136"/>
    </source>
</evidence>
<evidence type="ECO:0000256" key="5">
    <source>
        <dbReference type="SAM" id="MobiDB-lite"/>
    </source>
</evidence>
<feature type="region of interest" description="Disordered" evidence="5">
    <location>
        <begin position="470"/>
        <end position="623"/>
    </location>
</feature>
<feature type="transmembrane region" description="Helical" evidence="6">
    <location>
        <begin position="124"/>
        <end position="144"/>
    </location>
</feature>
<gene>
    <name evidence="7" type="ORF">QQZ08_003558</name>
</gene>
<feature type="transmembrane region" description="Helical" evidence="6">
    <location>
        <begin position="255"/>
        <end position="281"/>
    </location>
</feature>
<keyword evidence="2 6" id="KW-0812">Transmembrane</keyword>
<accession>A0ABR1I9F6</accession>
<feature type="transmembrane region" description="Helical" evidence="6">
    <location>
        <begin position="287"/>
        <end position="308"/>
    </location>
</feature>
<feature type="transmembrane region" description="Helical" evidence="6">
    <location>
        <begin position="71"/>
        <end position="92"/>
    </location>
</feature>
<evidence type="ECO:0008006" key="9">
    <source>
        <dbReference type="Google" id="ProtNLM"/>
    </source>
</evidence>
<dbReference type="PANTHER" id="PTHR12570">
    <property type="match status" value="1"/>
</dbReference>
<organism evidence="7 8">
    <name type="scientific">Neonectria magnoliae</name>
    <dbReference type="NCBI Taxonomy" id="2732573"/>
    <lineage>
        <taxon>Eukaryota</taxon>
        <taxon>Fungi</taxon>
        <taxon>Dikarya</taxon>
        <taxon>Ascomycota</taxon>
        <taxon>Pezizomycotina</taxon>
        <taxon>Sordariomycetes</taxon>
        <taxon>Hypocreomycetidae</taxon>
        <taxon>Hypocreales</taxon>
        <taxon>Nectriaceae</taxon>
        <taxon>Neonectria</taxon>
    </lineage>
</organism>
<comment type="caution">
    <text evidence="7">The sequence shown here is derived from an EMBL/GenBank/DDBJ whole genome shotgun (WGS) entry which is preliminary data.</text>
</comment>
<name>A0ABR1I9F6_9HYPO</name>
<feature type="transmembrane region" description="Helical" evidence="6">
    <location>
        <begin position="22"/>
        <end position="44"/>
    </location>
</feature>
<dbReference type="SUPFAM" id="SSF103481">
    <property type="entry name" value="Multidrug resistance efflux transporter EmrE"/>
    <property type="match status" value="1"/>
</dbReference>
<feature type="transmembrane region" description="Helical" evidence="6">
    <location>
        <begin position="98"/>
        <end position="117"/>
    </location>
</feature>
<dbReference type="Pfam" id="PF05653">
    <property type="entry name" value="Mg_trans_NIPA"/>
    <property type="match status" value="1"/>
</dbReference>
<evidence type="ECO:0000313" key="7">
    <source>
        <dbReference type="EMBL" id="KAK7429936.1"/>
    </source>
</evidence>
<proteinExistence type="predicted"/>
<feature type="region of interest" description="Disordered" evidence="5">
    <location>
        <begin position="406"/>
        <end position="455"/>
    </location>
</feature>
<feature type="compositionally biased region" description="Pro residues" evidence="5">
    <location>
        <begin position="419"/>
        <end position="438"/>
    </location>
</feature>
<feature type="transmembrane region" description="Helical" evidence="6">
    <location>
        <begin position="164"/>
        <end position="184"/>
    </location>
</feature>
<dbReference type="EMBL" id="JAZAVK010000024">
    <property type="protein sequence ID" value="KAK7429936.1"/>
    <property type="molecule type" value="Genomic_DNA"/>
</dbReference>
<evidence type="ECO:0000256" key="3">
    <source>
        <dbReference type="ARBA" id="ARBA00022989"/>
    </source>
</evidence>
<feature type="compositionally biased region" description="Basic and acidic residues" evidence="5">
    <location>
        <begin position="573"/>
        <end position="595"/>
    </location>
</feature>
<evidence type="ECO:0000256" key="6">
    <source>
        <dbReference type="SAM" id="Phobius"/>
    </source>
</evidence>
<sequence>MDDHLFARNGVSTGDTSDRPSWYKAVGIGLAVGSGCFIGVSFVLKKFGLLRANEKYNEVAGEGYGYLKNGYWWGGMILMIIGEICNFVAFAFTDAILVTPLGALSVVITTILSAIFLKERLSMVGKVACFLCIVGSVVIVMNAPHTSSVADIQAMQKFVITPGFLSYAGVILIGSTITAVYAGPRWGNKNMLVYISICSWVGGLSVVSTQGLGAAIIAWINGKPQYKEWFFWVLFVFVTSTLLTEIIYLNKALNIFNAALVTPTYYVYFTSTTIITSAILFQGFKGTVSSIVTVVMGFLTICSGVVLLQLSKSAKDVPDAAVFSGDLDQIQTIAEQEQPESEPKADAIRGTAAIMRQISQRRLRMQADELKRMHEEKMMMESMEPISEDGQPQWEFDGLRRRRTMTFRNQSTRSRAATSPPPSSPRYAPPPPRSPQAHPPLGMSHFPDYDDEEYDNDRSTIFSTIAGTIRGRNRGHTNTSSLLPYDEVPDDKSRSSPMHPVPLTEITAPRQKPDDESDAYYGHTRPHLFARGGNEYRGASAGSNHSLAPTPPPHGTQRQFSFHNVFRRPPSSRIEEPTEEERVGLVKEEDVEGRPKRNSAGAAKRDSGGGSRGSRGGGGGAFL</sequence>
<dbReference type="Proteomes" id="UP001498421">
    <property type="component" value="Unassembled WGS sequence"/>
</dbReference>
<protein>
    <recommendedName>
        <fullName evidence="9">DUF803 domain membrane protein</fullName>
    </recommendedName>
</protein>
<keyword evidence="4 6" id="KW-0472">Membrane</keyword>
<feature type="compositionally biased region" description="Gly residues" evidence="5">
    <location>
        <begin position="608"/>
        <end position="623"/>
    </location>
</feature>
<comment type="subcellular location">
    <subcellularLocation>
        <location evidence="1">Membrane</location>
        <topology evidence="1">Multi-pass membrane protein</topology>
    </subcellularLocation>
</comment>
<dbReference type="PANTHER" id="PTHR12570:SF92">
    <property type="entry name" value="SPICHTHYIN, ISOFORM B"/>
    <property type="match status" value="1"/>
</dbReference>
<dbReference type="InterPro" id="IPR008521">
    <property type="entry name" value="Mg_trans_NIPA"/>
</dbReference>
<keyword evidence="3 6" id="KW-1133">Transmembrane helix</keyword>
<evidence type="ECO:0000313" key="8">
    <source>
        <dbReference type="Proteomes" id="UP001498421"/>
    </source>
</evidence>